<accession>A0A8B8B1B3</accession>
<dbReference type="RefSeq" id="XP_022297205.1">
    <property type="nucleotide sequence ID" value="XM_022441497.1"/>
</dbReference>
<dbReference type="OrthoDB" id="6212058at2759"/>
<evidence type="ECO:0000256" key="3">
    <source>
        <dbReference type="SAM" id="SignalP"/>
    </source>
</evidence>
<keyword evidence="3" id="KW-0732">Signal</keyword>
<keyword evidence="2" id="KW-0472">Membrane</keyword>
<feature type="compositionally biased region" description="Polar residues" evidence="1">
    <location>
        <begin position="442"/>
        <end position="454"/>
    </location>
</feature>
<feature type="region of interest" description="Disordered" evidence="1">
    <location>
        <begin position="434"/>
        <end position="454"/>
    </location>
</feature>
<dbReference type="KEGG" id="cvn:111106711"/>
<feature type="region of interest" description="Disordered" evidence="1">
    <location>
        <begin position="267"/>
        <end position="287"/>
    </location>
</feature>
<keyword evidence="2" id="KW-1133">Transmembrane helix</keyword>
<evidence type="ECO:0000313" key="4">
    <source>
        <dbReference type="Proteomes" id="UP000694844"/>
    </source>
</evidence>
<dbReference type="Proteomes" id="UP000694844">
    <property type="component" value="Chromosome 8"/>
</dbReference>
<feature type="compositionally biased region" description="Polar residues" evidence="1">
    <location>
        <begin position="404"/>
        <end position="421"/>
    </location>
</feature>
<dbReference type="GeneID" id="111106711"/>
<sequence>MHVHFRQRMQPLCGLVVITVLFIVISCVNASGYTWFNAQEMCRSSGETLVFKNNTSEYLWTSYYHRMSQWIGQYGCYQEGKITGIRNQSLHLPSAGYCQELCLETHKKSKIFFFAIKNKTCVCLDKHPGTSVSSVCSFLCLENQTSPTIQECGGESEYSVFLSRKDCSTCGTIETNTCNVCCFKNSHLNSADKCCASKCGNHKEQCCINMNRHMYTSYDKGHCLSGIAKENVIKCQRCKSSKGCEFVECNKTTDRFFCSGGTTFPSRYSTQSRPRTERNKKSTKSSSSTITSISKKFTKDLCSFLANEKVITRVTTVSVSHFHKYSSTMRTVNIPMDDDDKDDRDLPFHVGILASTIGLSIICLGLFAFCLRRKRNSIHYQARSTRQRPSSAKDDASVGELVSNRRSPSTQNYSFNYSLADNNKLNNQHVREKEEPYHHLGQSDSENNENDNYTMVGYNSNTESVHFVEGESNYNYLRETMRLRDEEDDTYSHATNVNPSNSSNYSVVNMKRNSREIIGADLYGHFESRD</sequence>
<feature type="region of interest" description="Disordered" evidence="1">
    <location>
        <begin position="381"/>
        <end position="421"/>
    </location>
</feature>
<name>A0A8B8B1B3_CRAVI</name>
<feature type="signal peptide" evidence="3">
    <location>
        <begin position="1"/>
        <end position="30"/>
    </location>
</feature>
<gene>
    <name evidence="5" type="primary">LOC111106711</name>
</gene>
<feature type="chain" id="PRO_5034495214" evidence="3">
    <location>
        <begin position="31"/>
        <end position="530"/>
    </location>
</feature>
<protein>
    <submittedName>
        <fullName evidence="5">Uncharacterized protein LOC111106711 isoform X1</fullName>
    </submittedName>
</protein>
<feature type="compositionally biased region" description="Polar residues" evidence="1">
    <location>
        <begin position="381"/>
        <end position="390"/>
    </location>
</feature>
<keyword evidence="4" id="KW-1185">Reference proteome</keyword>
<dbReference type="PROSITE" id="PS51257">
    <property type="entry name" value="PROKAR_LIPOPROTEIN"/>
    <property type="match status" value="1"/>
</dbReference>
<dbReference type="InterPro" id="IPR016187">
    <property type="entry name" value="CTDL_fold"/>
</dbReference>
<evidence type="ECO:0000256" key="1">
    <source>
        <dbReference type="SAM" id="MobiDB-lite"/>
    </source>
</evidence>
<keyword evidence="2" id="KW-0812">Transmembrane</keyword>
<reference evidence="5" key="1">
    <citation type="submission" date="2025-08" db="UniProtKB">
        <authorList>
            <consortium name="RefSeq"/>
        </authorList>
    </citation>
    <scope>IDENTIFICATION</scope>
    <source>
        <tissue evidence="5">Whole sample</tissue>
    </source>
</reference>
<dbReference type="AlphaFoldDB" id="A0A8B8B1B3"/>
<organism evidence="4 5">
    <name type="scientific">Crassostrea virginica</name>
    <name type="common">Eastern oyster</name>
    <dbReference type="NCBI Taxonomy" id="6565"/>
    <lineage>
        <taxon>Eukaryota</taxon>
        <taxon>Metazoa</taxon>
        <taxon>Spiralia</taxon>
        <taxon>Lophotrochozoa</taxon>
        <taxon>Mollusca</taxon>
        <taxon>Bivalvia</taxon>
        <taxon>Autobranchia</taxon>
        <taxon>Pteriomorphia</taxon>
        <taxon>Ostreida</taxon>
        <taxon>Ostreoidea</taxon>
        <taxon>Ostreidae</taxon>
        <taxon>Crassostrea</taxon>
    </lineage>
</organism>
<evidence type="ECO:0000256" key="2">
    <source>
        <dbReference type="SAM" id="Phobius"/>
    </source>
</evidence>
<feature type="transmembrane region" description="Helical" evidence="2">
    <location>
        <begin position="346"/>
        <end position="371"/>
    </location>
</feature>
<proteinExistence type="predicted"/>
<dbReference type="SUPFAM" id="SSF56436">
    <property type="entry name" value="C-type lectin-like"/>
    <property type="match status" value="1"/>
</dbReference>
<evidence type="ECO:0000313" key="5">
    <source>
        <dbReference type="RefSeq" id="XP_022297205.1"/>
    </source>
</evidence>